<dbReference type="GO" id="GO:0000062">
    <property type="term" value="F:fatty-acyl-CoA binding"/>
    <property type="evidence" value="ECO:0007669"/>
    <property type="project" value="InterPro"/>
</dbReference>
<proteinExistence type="predicted"/>
<dbReference type="STRING" id="45607.A0A2T0FBS0"/>
<keyword evidence="5" id="KW-1185">Reference proteome</keyword>
<feature type="domain" description="ACB" evidence="3">
    <location>
        <begin position="4"/>
        <end position="100"/>
    </location>
</feature>
<dbReference type="PANTHER" id="PTHR23310">
    <property type="entry name" value="ACYL-COA-BINDING PROTEIN, ACBP"/>
    <property type="match status" value="1"/>
</dbReference>
<dbReference type="EMBL" id="NDIQ01000001">
    <property type="protein sequence ID" value="PRT52410.1"/>
    <property type="molecule type" value="Genomic_DNA"/>
</dbReference>
<dbReference type="Gene3D" id="1.20.80.10">
    <property type="match status" value="1"/>
</dbReference>
<organism evidence="4 5">
    <name type="scientific">Wickerhamiella sorbophila</name>
    <dbReference type="NCBI Taxonomy" id="45607"/>
    <lineage>
        <taxon>Eukaryota</taxon>
        <taxon>Fungi</taxon>
        <taxon>Dikarya</taxon>
        <taxon>Ascomycota</taxon>
        <taxon>Saccharomycotina</taxon>
        <taxon>Dipodascomycetes</taxon>
        <taxon>Dipodascales</taxon>
        <taxon>Trichomonascaceae</taxon>
        <taxon>Wickerhamiella</taxon>
    </lineage>
</organism>
<keyword evidence="2" id="KW-0812">Transmembrane</keyword>
<gene>
    <name evidence="4" type="ORF">B9G98_00030</name>
</gene>
<dbReference type="PROSITE" id="PS51228">
    <property type="entry name" value="ACB_2"/>
    <property type="match status" value="1"/>
</dbReference>
<evidence type="ECO:0000313" key="4">
    <source>
        <dbReference type="EMBL" id="PRT52410.1"/>
    </source>
</evidence>
<comment type="caution">
    <text evidence="4">The sequence shown here is derived from an EMBL/GenBank/DDBJ whole genome shotgun (WGS) entry which is preliminary data.</text>
</comment>
<evidence type="ECO:0000313" key="5">
    <source>
        <dbReference type="Proteomes" id="UP000238350"/>
    </source>
</evidence>
<protein>
    <submittedName>
        <fullName evidence="4">Autophagy-related protein 37</fullName>
    </submittedName>
</protein>
<dbReference type="AlphaFoldDB" id="A0A2T0FBS0"/>
<accession>A0A2T0FBS0</accession>
<dbReference type="InterPro" id="IPR000582">
    <property type="entry name" value="Acyl-CoA-binding_protein"/>
</dbReference>
<sequence length="344" mass="38378">MSGVDQAFAKAISIIKVLSRSPNGLAKPPPESRTTLYGLYKQATEGDVLGIMQRPVGDSPQDEANRRKWDAWRQQHGLSRAEAKVKYIEFLLETMRSVAVITPESEQLIAELEQVAQIAKSGGKIEDMVPKNMPHHRTGSIASNHSVYSQFLKRPTYSEFGLSERDRTERMSERAFDSMDQGSIAGLNPLIAGIPGPIAYEGDEAAIDAASWKQNVAWQLETISEEINSIRRQYDQPIGRRNDDDGLPINPPSKKADVWAQVRYLLQLLSKPLVAALRRIAIDTSALVAFLVIVRLIRSNKAVMQRIPFTRKLFTILGNIIAIVLKEVGFDIKTRPFGSSELKE</sequence>
<keyword evidence="1" id="KW-0446">Lipid-binding</keyword>
<dbReference type="InterPro" id="IPR035984">
    <property type="entry name" value="Acyl-CoA-binding_sf"/>
</dbReference>
<dbReference type="Proteomes" id="UP000238350">
    <property type="component" value="Unassembled WGS sequence"/>
</dbReference>
<dbReference type="GO" id="GO:0006631">
    <property type="term" value="P:fatty acid metabolic process"/>
    <property type="evidence" value="ECO:0007669"/>
    <property type="project" value="TreeGrafter"/>
</dbReference>
<keyword evidence="2" id="KW-0472">Membrane</keyword>
<dbReference type="OrthoDB" id="346910at2759"/>
<keyword evidence="2" id="KW-1133">Transmembrane helix</keyword>
<name>A0A2T0FBS0_9ASCO</name>
<dbReference type="InterPro" id="IPR014352">
    <property type="entry name" value="FERM/acyl-CoA-bd_prot_sf"/>
</dbReference>
<reference evidence="4 5" key="1">
    <citation type="submission" date="2017-04" db="EMBL/GenBank/DDBJ databases">
        <title>Genome sequencing of [Candida] sorbophila.</title>
        <authorList>
            <person name="Ahn J.O."/>
        </authorList>
    </citation>
    <scope>NUCLEOTIDE SEQUENCE [LARGE SCALE GENOMIC DNA]</scope>
    <source>
        <strain evidence="4 5">DS02</strain>
    </source>
</reference>
<evidence type="ECO:0000256" key="2">
    <source>
        <dbReference type="SAM" id="Phobius"/>
    </source>
</evidence>
<dbReference type="GeneID" id="36513779"/>
<evidence type="ECO:0000256" key="1">
    <source>
        <dbReference type="ARBA" id="ARBA00023121"/>
    </source>
</evidence>
<feature type="transmembrane region" description="Helical" evidence="2">
    <location>
        <begin position="276"/>
        <end position="297"/>
    </location>
</feature>
<dbReference type="RefSeq" id="XP_024662356.1">
    <property type="nucleotide sequence ID" value="XM_024806588.1"/>
</dbReference>
<dbReference type="Pfam" id="PF00887">
    <property type="entry name" value="ACBP"/>
    <property type="match status" value="1"/>
</dbReference>
<dbReference type="PANTHER" id="PTHR23310:SF133">
    <property type="entry name" value="COA BINDING PROTEIN, PUTATIVE (AFU_ORTHOLOGUE AFUA_1G12300)-RELATED"/>
    <property type="match status" value="1"/>
</dbReference>
<dbReference type="SUPFAM" id="SSF47027">
    <property type="entry name" value="Acyl-CoA binding protein"/>
    <property type="match status" value="1"/>
</dbReference>
<evidence type="ECO:0000259" key="3">
    <source>
        <dbReference type="PROSITE" id="PS51228"/>
    </source>
</evidence>